<dbReference type="GO" id="GO:0008168">
    <property type="term" value="F:methyltransferase activity"/>
    <property type="evidence" value="ECO:0007669"/>
    <property type="project" value="UniProtKB-KW"/>
</dbReference>
<dbReference type="EMBL" id="JAASQI010000008">
    <property type="protein sequence ID" value="NIJ59442.1"/>
    <property type="molecule type" value="Genomic_DNA"/>
</dbReference>
<dbReference type="SUPFAM" id="SSF53335">
    <property type="entry name" value="S-adenosyl-L-methionine-dependent methyltransferases"/>
    <property type="match status" value="1"/>
</dbReference>
<accession>A0ABX0V3C4</accession>
<sequence>MDVDIVELRDFYASPLGTVARRLVKKAVERIWPDARGHTVLGFGYATPYLSAYRSSADRLLAFMPAAQGVMHWPRHGPNATALVDKTSLPLQIGSVDRVILAHALETTDSPQALMEEIWRVLTPGGRVIVIVPNRRGLWTRMDTTPFGQGQPFSRSQLARLMQASLFSAETWGEALYIPPVPRRLALRSAVAWERIGAGLSLPFAGVHVMEAVKQLYRPIPLRATRKSARMAPVFAPASSVHLTIPRPAQTRETRQGLHRRP</sequence>
<keyword evidence="2" id="KW-0808">Transferase</keyword>
<gene>
    <name evidence="2" type="ORF">FHS82_003297</name>
</gene>
<reference evidence="2 3" key="1">
    <citation type="submission" date="2020-03" db="EMBL/GenBank/DDBJ databases">
        <title>Genomic Encyclopedia of Type Strains, Phase IV (KMG-IV): sequencing the most valuable type-strain genomes for metagenomic binning, comparative biology and taxonomic classification.</title>
        <authorList>
            <person name="Goeker M."/>
        </authorList>
    </citation>
    <scope>NUCLEOTIDE SEQUENCE [LARGE SCALE GENOMIC DNA]</scope>
    <source>
        <strain evidence="2 3">DSM 103870</strain>
    </source>
</reference>
<dbReference type="RefSeq" id="WP_166954763.1">
    <property type="nucleotide sequence ID" value="NZ_JAASQI010000008.1"/>
</dbReference>
<evidence type="ECO:0000313" key="3">
    <source>
        <dbReference type="Proteomes" id="UP001429580"/>
    </source>
</evidence>
<dbReference type="InterPro" id="IPR013216">
    <property type="entry name" value="Methyltransf_11"/>
</dbReference>
<dbReference type="Pfam" id="PF08241">
    <property type="entry name" value="Methyltransf_11"/>
    <property type="match status" value="1"/>
</dbReference>
<comment type="caution">
    <text evidence="2">The sequence shown here is derived from an EMBL/GenBank/DDBJ whole genome shotgun (WGS) entry which is preliminary data.</text>
</comment>
<dbReference type="CDD" id="cd02440">
    <property type="entry name" value="AdoMet_MTases"/>
    <property type="match status" value="1"/>
</dbReference>
<keyword evidence="2" id="KW-0489">Methyltransferase</keyword>
<keyword evidence="3" id="KW-1185">Reference proteome</keyword>
<dbReference type="GO" id="GO:0032259">
    <property type="term" value="P:methylation"/>
    <property type="evidence" value="ECO:0007669"/>
    <property type="project" value="UniProtKB-KW"/>
</dbReference>
<proteinExistence type="predicted"/>
<feature type="domain" description="Methyltransferase type 11" evidence="1">
    <location>
        <begin position="73"/>
        <end position="130"/>
    </location>
</feature>
<name>A0ABX0V3C4_9HYPH</name>
<dbReference type="InterPro" id="IPR029063">
    <property type="entry name" value="SAM-dependent_MTases_sf"/>
</dbReference>
<dbReference type="Gene3D" id="3.40.50.150">
    <property type="entry name" value="Vaccinia Virus protein VP39"/>
    <property type="match status" value="1"/>
</dbReference>
<protein>
    <submittedName>
        <fullName evidence="2">SAM-dependent methyltransferase</fullName>
    </submittedName>
</protein>
<evidence type="ECO:0000313" key="2">
    <source>
        <dbReference type="EMBL" id="NIJ59442.1"/>
    </source>
</evidence>
<dbReference type="Proteomes" id="UP001429580">
    <property type="component" value="Unassembled WGS sequence"/>
</dbReference>
<organism evidence="2 3">
    <name type="scientific">Pseudochelatococcus lubricantis</name>
    <dbReference type="NCBI Taxonomy" id="1538102"/>
    <lineage>
        <taxon>Bacteria</taxon>
        <taxon>Pseudomonadati</taxon>
        <taxon>Pseudomonadota</taxon>
        <taxon>Alphaproteobacteria</taxon>
        <taxon>Hyphomicrobiales</taxon>
        <taxon>Chelatococcaceae</taxon>
        <taxon>Pseudochelatococcus</taxon>
    </lineage>
</organism>
<evidence type="ECO:0000259" key="1">
    <source>
        <dbReference type="Pfam" id="PF08241"/>
    </source>
</evidence>